<comment type="caution">
    <text evidence="2">The sequence shown here is derived from an EMBL/GenBank/DDBJ whole genome shotgun (WGS) entry which is preliminary data.</text>
</comment>
<name>A0ABP9V9J6_9DEIO</name>
<organism evidence="2 3">
    <name type="scientific">Deinococcus xinjiangensis</name>
    <dbReference type="NCBI Taxonomy" id="457454"/>
    <lineage>
        <taxon>Bacteria</taxon>
        <taxon>Thermotogati</taxon>
        <taxon>Deinococcota</taxon>
        <taxon>Deinococci</taxon>
        <taxon>Deinococcales</taxon>
        <taxon>Deinococcaceae</taxon>
        <taxon>Deinococcus</taxon>
    </lineage>
</organism>
<sequence length="121" mass="12561">MSDPAPDVTASLDERQRQLLRSAQAAIEADPHFAALTAAGQPAPTLSRAEVETGLSETQRGYLYLRYDVQGAAPQEFWAHVGAAPKLSWKSGQVSVVLPPAEPAPSAAATTAPAAPAKGQS</sequence>
<dbReference type="EMBL" id="BAABRN010000015">
    <property type="protein sequence ID" value="GAA5501943.1"/>
    <property type="molecule type" value="Genomic_DNA"/>
</dbReference>
<proteinExistence type="predicted"/>
<evidence type="ECO:0000256" key="1">
    <source>
        <dbReference type="SAM" id="MobiDB-lite"/>
    </source>
</evidence>
<reference evidence="2 3" key="1">
    <citation type="submission" date="2024-02" db="EMBL/GenBank/DDBJ databases">
        <title>Deinococcus xinjiangensis NBRC 107630.</title>
        <authorList>
            <person name="Ichikawa N."/>
            <person name="Katano-Makiyama Y."/>
            <person name="Hidaka K."/>
        </authorList>
    </citation>
    <scope>NUCLEOTIDE SEQUENCE [LARGE SCALE GENOMIC DNA]</scope>
    <source>
        <strain evidence="2 3">NBRC 107630</strain>
    </source>
</reference>
<accession>A0ABP9V9J6</accession>
<feature type="region of interest" description="Disordered" evidence="1">
    <location>
        <begin position="99"/>
        <end position="121"/>
    </location>
</feature>
<keyword evidence="3" id="KW-1185">Reference proteome</keyword>
<protein>
    <submittedName>
        <fullName evidence="2">Uncharacterized protein</fullName>
    </submittedName>
</protein>
<dbReference type="RefSeq" id="WP_353541915.1">
    <property type="nucleotide sequence ID" value="NZ_BAABRN010000015.1"/>
</dbReference>
<gene>
    <name evidence="2" type="ORF">Dxin01_01682</name>
</gene>
<evidence type="ECO:0000313" key="2">
    <source>
        <dbReference type="EMBL" id="GAA5501943.1"/>
    </source>
</evidence>
<evidence type="ECO:0000313" key="3">
    <source>
        <dbReference type="Proteomes" id="UP001458946"/>
    </source>
</evidence>
<feature type="compositionally biased region" description="Low complexity" evidence="1">
    <location>
        <begin position="104"/>
        <end position="121"/>
    </location>
</feature>
<dbReference type="Proteomes" id="UP001458946">
    <property type="component" value="Unassembled WGS sequence"/>
</dbReference>